<feature type="active site" description="Nucleophile" evidence="10 11">
    <location>
        <position position="79"/>
    </location>
</feature>
<evidence type="ECO:0000313" key="13">
    <source>
        <dbReference type="EMBL" id="KGE73748.1"/>
    </source>
</evidence>
<accession>A0A098R255</accession>
<dbReference type="InterPro" id="IPR002161">
    <property type="entry name" value="PdxT/SNO"/>
</dbReference>
<dbReference type="GO" id="GO:0036381">
    <property type="term" value="F:pyridoxal 5'-phosphate synthase (glutamine hydrolysing) activity"/>
    <property type="evidence" value="ECO:0007669"/>
    <property type="project" value="UniProtKB-UniRule"/>
</dbReference>
<feature type="active site" description="Charge relay system" evidence="10 11">
    <location>
        <position position="174"/>
    </location>
</feature>
<gene>
    <name evidence="10" type="primary">pdxT</name>
    <name evidence="13" type="ORF">DC28_00505</name>
</gene>
<dbReference type="EC" id="3.5.1.2" evidence="10"/>
<sequence length="190" mass="20594">MKTIGVLALQGGFAKHLQMVSSLGVTAVPVRSEEELGTLDGIILPGGESTTIGMLLERRGLLAPLKEKIAGGMPVFGTCAGMILLAETIEHHHQSHIGLMDITVERNAYGSQVESFEADLEVDLYGVSHNLRGIFIRAPRIVRAGINVEVLSRFSHAPVLIRQKNMLAASFHPELGSDPILHEFFISHVL</sequence>
<dbReference type="SUPFAM" id="SSF52317">
    <property type="entry name" value="Class I glutamine amidotransferase-like"/>
    <property type="match status" value="1"/>
</dbReference>
<dbReference type="FunFam" id="3.40.50.880:FF:000010">
    <property type="entry name" value="uncharacterized protein LOC100176842 isoform X2"/>
    <property type="match status" value="1"/>
</dbReference>
<proteinExistence type="inferred from homology"/>
<feature type="binding site" evidence="10 12">
    <location>
        <position position="106"/>
    </location>
    <ligand>
        <name>L-glutamine</name>
        <dbReference type="ChEBI" id="CHEBI:58359"/>
    </ligand>
</feature>
<comment type="catalytic activity">
    <reaction evidence="6 10">
        <text>aldehydo-D-ribose 5-phosphate + D-glyceraldehyde 3-phosphate + L-glutamine = pyridoxal 5'-phosphate + L-glutamate + phosphate + 3 H2O + H(+)</text>
        <dbReference type="Rhea" id="RHEA:31507"/>
        <dbReference type="ChEBI" id="CHEBI:15377"/>
        <dbReference type="ChEBI" id="CHEBI:15378"/>
        <dbReference type="ChEBI" id="CHEBI:29985"/>
        <dbReference type="ChEBI" id="CHEBI:43474"/>
        <dbReference type="ChEBI" id="CHEBI:58273"/>
        <dbReference type="ChEBI" id="CHEBI:58359"/>
        <dbReference type="ChEBI" id="CHEBI:59776"/>
        <dbReference type="ChEBI" id="CHEBI:597326"/>
        <dbReference type="EC" id="4.3.3.6"/>
    </reaction>
</comment>
<comment type="similarity">
    <text evidence="1 10">Belongs to the glutaminase PdxT/SNO family.</text>
</comment>
<feature type="active site" description="Charge relay system" evidence="10 11">
    <location>
        <position position="172"/>
    </location>
</feature>
<reference evidence="13 14" key="1">
    <citation type="submission" date="2014-05" db="EMBL/GenBank/DDBJ databases">
        <title>De novo Genome Sequence of Spirocheata sp.</title>
        <authorList>
            <person name="Shivani Y."/>
            <person name="Subhash Y."/>
            <person name="Tushar L."/>
            <person name="Sasikala C."/>
            <person name="Ramana C.V."/>
        </authorList>
    </citation>
    <scope>NUCLEOTIDE SEQUENCE [LARGE SCALE GENOMIC DNA]</scope>
    <source>
        <strain evidence="13 14">JC230</strain>
    </source>
</reference>
<dbReference type="AlphaFoldDB" id="A0A098R255"/>
<dbReference type="PANTHER" id="PTHR31559">
    <property type="entry name" value="PYRIDOXAL 5'-PHOSPHATE SYNTHASE SUBUNIT SNO"/>
    <property type="match status" value="1"/>
</dbReference>
<dbReference type="PIRSF" id="PIRSF005639">
    <property type="entry name" value="Glut_amidoT_SNO"/>
    <property type="match status" value="1"/>
</dbReference>
<comment type="subunit">
    <text evidence="9 10">In the presence of PdxS, forms a dodecamer of heterodimers. Only shows activity in the heterodimer.</text>
</comment>
<dbReference type="Gene3D" id="3.40.50.880">
    <property type="match status" value="1"/>
</dbReference>
<dbReference type="NCBIfam" id="TIGR03800">
    <property type="entry name" value="PLP_synth_Pdx2"/>
    <property type="match status" value="1"/>
</dbReference>
<dbReference type="STRING" id="1480694.DC28_00505"/>
<keyword evidence="2 10" id="KW-0378">Hydrolase</keyword>
<evidence type="ECO:0000256" key="10">
    <source>
        <dbReference type="HAMAP-Rule" id="MF_01615"/>
    </source>
</evidence>
<evidence type="ECO:0000256" key="4">
    <source>
        <dbReference type="ARBA" id="ARBA00022962"/>
    </source>
</evidence>
<dbReference type="UniPathway" id="UPA00245"/>
<name>A0A098R255_9SPIO</name>
<dbReference type="OrthoDB" id="9810320at2"/>
<dbReference type="GO" id="GO:0016740">
    <property type="term" value="F:transferase activity"/>
    <property type="evidence" value="ECO:0007669"/>
    <property type="project" value="UniProtKB-KW"/>
</dbReference>
<keyword evidence="5 10" id="KW-0456">Lyase</keyword>
<keyword evidence="4 10" id="KW-0315">Glutamine amidotransferase</keyword>
<evidence type="ECO:0000256" key="9">
    <source>
        <dbReference type="ARBA" id="ARBA00064749"/>
    </source>
</evidence>
<evidence type="ECO:0000256" key="8">
    <source>
        <dbReference type="ARBA" id="ARBA00054599"/>
    </source>
</evidence>
<dbReference type="EMBL" id="JNUP01000003">
    <property type="protein sequence ID" value="KGE73748.1"/>
    <property type="molecule type" value="Genomic_DNA"/>
</dbReference>
<dbReference type="RefSeq" id="WP_037544708.1">
    <property type="nucleotide sequence ID" value="NZ_JNUP01000003.1"/>
</dbReference>
<dbReference type="PROSITE" id="PS01236">
    <property type="entry name" value="PDXT_SNO_1"/>
    <property type="match status" value="1"/>
</dbReference>
<dbReference type="PROSITE" id="PS51274">
    <property type="entry name" value="GATASE_COBBQ"/>
    <property type="match status" value="1"/>
</dbReference>
<dbReference type="EC" id="4.3.3.6" evidence="10"/>
<dbReference type="GO" id="GO:0005829">
    <property type="term" value="C:cytosol"/>
    <property type="evidence" value="ECO:0007669"/>
    <property type="project" value="TreeGrafter"/>
</dbReference>
<comment type="function">
    <text evidence="8 10">Catalyzes the hydrolysis of glutamine to glutamate and ammonia as part of the biosynthesis of pyridoxal 5'-phosphate. The resulting ammonia molecule is channeled to the active site of PdxS.</text>
</comment>
<dbReference type="HAMAP" id="MF_01615">
    <property type="entry name" value="PdxT"/>
    <property type="match status" value="1"/>
</dbReference>
<dbReference type="InterPro" id="IPR021196">
    <property type="entry name" value="PdxT/SNO_CS"/>
</dbReference>
<dbReference type="GO" id="GO:0004359">
    <property type="term" value="F:glutaminase activity"/>
    <property type="evidence" value="ECO:0007669"/>
    <property type="project" value="UniProtKB-UniRule"/>
</dbReference>
<evidence type="ECO:0000256" key="6">
    <source>
        <dbReference type="ARBA" id="ARBA00047992"/>
    </source>
</evidence>
<dbReference type="GO" id="GO:1903600">
    <property type="term" value="C:glutaminase complex"/>
    <property type="evidence" value="ECO:0007669"/>
    <property type="project" value="TreeGrafter"/>
</dbReference>
<dbReference type="PANTHER" id="PTHR31559:SF0">
    <property type="entry name" value="PYRIDOXAL 5'-PHOSPHATE SYNTHASE SUBUNIT SNO1-RELATED"/>
    <property type="match status" value="1"/>
</dbReference>
<evidence type="ECO:0000256" key="1">
    <source>
        <dbReference type="ARBA" id="ARBA00008345"/>
    </source>
</evidence>
<keyword evidence="14" id="KW-1185">Reference proteome</keyword>
<evidence type="ECO:0000256" key="7">
    <source>
        <dbReference type="ARBA" id="ARBA00049534"/>
    </source>
</evidence>
<dbReference type="PROSITE" id="PS51130">
    <property type="entry name" value="PDXT_SNO_2"/>
    <property type="match status" value="1"/>
</dbReference>
<keyword evidence="13" id="KW-0808">Transferase</keyword>
<dbReference type="Proteomes" id="UP000029692">
    <property type="component" value="Unassembled WGS sequence"/>
</dbReference>
<evidence type="ECO:0000256" key="5">
    <source>
        <dbReference type="ARBA" id="ARBA00023239"/>
    </source>
</evidence>
<comment type="catalytic activity">
    <reaction evidence="7 10">
        <text>L-glutamine + H2O = L-glutamate + NH4(+)</text>
        <dbReference type="Rhea" id="RHEA:15889"/>
        <dbReference type="ChEBI" id="CHEBI:15377"/>
        <dbReference type="ChEBI" id="CHEBI:28938"/>
        <dbReference type="ChEBI" id="CHEBI:29985"/>
        <dbReference type="ChEBI" id="CHEBI:58359"/>
        <dbReference type="EC" id="3.5.1.2"/>
    </reaction>
</comment>
<dbReference type="PROSITE" id="PS51273">
    <property type="entry name" value="GATASE_TYPE_1"/>
    <property type="match status" value="1"/>
</dbReference>
<evidence type="ECO:0000256" key="12">
    <source>
        <dbReference type="PIRSR" id="PIRSR005639-2"/>
    </source>
</evidence>
<evidence type="ECO:0000256" key="11">
    <source>
        <dbReference type="PIRSR" id="PIRSR005639-1"/>
    </source>
</evidence>
<dbReference type="GO" id="GO:0006543">
    <property type="term" value="P:L-glutamine catabolic process"/>
    <property type="evidence" value="ECO:0007669"/>
    <property type="project" value="UniProtKB-UniRule"/>
</dbReference>
<keyword evidence="3 10" id="KW-0663">Pyridoxal phosphate</keyword>
<comment type="caution">
    <text evidence="13">The sequence shown here is derived from an EMBL/GenBank/DDBJ whole genome shotgun (WGS) entry which is preliminary data.</text>
</comment>
<evidence type="ECO:0000313" key="14">
    <source>
        <dbReference type="Proteomes" id="UP000029692"/>
    </source>
</evidence>
<dbReference type="InterPro" id="IPR029062">
    <property type="entry name" value="Class_I_gatase-like"/>
</dbReference>
<feature type="binding site" evidence="10 12">
    <location>
        <begin position="136"/>
        <end position="137"/>
    </location>
    <ligand>
        <name>L-glutamine</name>
        <dbReference type="ChEBI" id="CHEBI:58359"/>
    </ligand>
</feature>
<dbReference type="Pfam" id="PF01174">
    <property type="entry name" value="SNO"/>
    <property type="match status" value="1"/>
</dbReference>
<dbReference type="eggNOG" id="COG0311">
    <property type="taxonomic scope" value="Bacteria"/>
</dbReference>
<evidence type="ECO:0000256" key="2">
    <source>
        <dbReference type="ARBA" id="ARBA00022801"/>
    </source>
</evidence>
<dbReference type="CDD" id="cd01749">
    <property type="entry name" value="GATase1_PB"/>
    <property type="match status" value="1"/>
</dbReference>
<dbReference type="GO" id="GO:0008614">
    <property type="term" value="P:pyridoxine metabolic process"/>
    <property type="evidence" value="ECO:0007669"/>
    <property type="project" value="TreeGrafter"/>
</dbReference>
<protein>
    <recommendedName>
        <fullName evidence="10">Pyridoxal 5'-phosphate synthase subunit PdxT</fullName>
        <ecNumber evidence="10">4.3.3.6</ecNumber>
    </recommendedName>
    <alternativeName>
        <fullName evidence="10">Pdx2</fullName>
    </alternativeName>
    <alternativeName>
        <fullName evidence="10">Pyridoxal 5'-phosphate synthase glutaminase subunit</fullName>
        <ecNumber evidence="10">3.5.1.2</ecNumber>
    </alternativeName>
</protein>
<evidence type="ECO:0000256" key="3">
    <source>
        <dbReference type="ARBA" id="ARBA00022898"/>
    </source>
</evidence>
<comment type="pathway">
    <text evidence="10">Cofactor biosynthesis; pyridoxal 5'-phosphate biosynthesis.</text>
</comment>
<dbReference type="GO" id="GO:0042823">
    <property type="term" value="P:pyridoxal phosphate biosynthetic process"/>
    <property type="evidence" value="ECO:0007669"/>
    <property type="project" value="UniProtKB-UniRule"/>
</dbReference>
<organism evidence="13 14">
    <name type="scientific">Spirochaeta lutea</name>
    <dbReference type="NCBI Taxonomy" id="1480694"/>
    <lineage>
        <taxon>Bacteria</taxon>
        <taxon>Pseudomonadati</taxon>
        <taxon>Spirochaetota</taxon>
        <taxon>Spirochaetia</taxon>
        <taxon>Spirochaetales</taxon>
        <taxon>Spirochaetaceae</taxon>
        <taxon>Spirochaeta</taxon>
    </lineage>
</organism>
<feature type="binding site" evidence="10 12">
    <location>
        <begin position="47"/>
        <end position="49"/>
    </location>
    <ligand>
        <name>L-glutamine</name>
        <dbReference type="ChEBI" id="CHEBI:58359"/>
    </ligand>
</feature>